<keyword evidence="1" id="KW-0812">Transmembrane</keyword>
<evidence type="ECO:0000256" key="1">
    <source>
        <dbReference type="SAM" id="Phobius"/>
    </source>
</evidence>
<evidence type="ECO:0000313" key="3">
    <source>
        <dbReference type="EMBL" id="WEA22637.1"/>
    </source>
</evidence>
<feature type="transmembrane region" description="Helical" evidence="1">
    <location>
        <begin position="60"/>
        <end position="80"/>
    </location>
</feature>
<reference evidence="3" key="1">
    <citation type="submission" date="2023-02" db="EMBL/GenBank/DDBJ databases">
        <title>tmexCD-toprJ-like cluster.</title>
        <authorList>
            <person name="Gao X."/>
            <person name="Wang C."/>
            <person name="Liu J."/>
        </authorList>
    </citation>
    <scope>NUCLEOTIDE SEQUENCE</scope>
    <source>
        <strain evidence="3">GDW21C697WI</strain>
    </source>
</reference>
<dbReference type="InterPro" id="IPR046554">
    <property type="entry name" value="DUF6708"/>
</dbReference>
<name>A0AAJ5V5F2_9PSED</name>
<keyword evidence="1" id="KW-1133">Transmembrane helix</keyword>
<feature type="transmembrane region" description="Helical" evidence="1">
    <location>
        <begin position="92"/>
        <end position="113"/>
    </location>
</feature>
<keyword evidence="1" id="KW-0472">Membrane</keyword>
<dbReference type="Pfam" id="PF20455">
    <property type="entry name" value="DUF6708"/>
    <property type="match status" value="1"/>
</dbReference>
<evidence type="ECO:0000259" key="2">
    <source>
        <dbReference type="Pfam" id="PF20455"/>
    </source>
</evidence>
<dbReference type="AlphaFoldDB" id="A0AAJ5V5F2"/>
<protein>
    <recommendedName>
        <fullName evidence="2">DUF6708 domain-containing protein</fullName>
    </recommendedName>
</protein>
<proteinExistence type="predicted"/>
<organism evidence="3 4">
    <name type="scientific">Pseudomonas juntendi</name>
    <dbReference type="NCBI Taxonomy" id="2666183"/>
    <lineage>
        <taxon>Bacteria</taxon>
        <taxon>Pseudomonadati</taxon>
        <taxon>Pseudomonadota</taxon>
        <taxon>Gammaproteobacteria</taxon>
        <taxon>Pseudomonadales</taxon>
        <taxon>Pseudomonadaceae</taxon>
        <taxon>Pseudomonas</taxon>
    </lineage>
</organism>
<gene>
    <name evidence="3" type="ORF">PWA60_10710</name>
</gene>
<feature type="domain" description="DUF6708" evidence="2">
    <location>
        <begin position="106"/>
        <end position="266"/>
    </location>
</feature>
<dbReference type="RefSeq" id="WP_225624689.1">
    <property type="nucleotide sequence ID" value="NZ_CP118677.1"/>
</dbReference>
<dbReference type="EMBL" id="CP118677">
    <property type="protein sequence ID" value="WEA22637.1"/>
    <property type="molecule type" value="Genomic_DNA"/>
</dbReference>
<dbReference type="Proteomes" id="UP001217631">
    <property type="component" value="Chromosome"/>
</dbReference>
<sequence>MTKLTSPPLSERGLGWRYDLPDVGEEPMVSGCLDRIKPPPNYYDAIYLELPRQSVSLRGVVALLGVPSMLLCLGVALWLYWGLLVEGFTHDWVTNVLTVIFPVLPLWVILCFIKLDLAVPRDEPIRFNRLRRKIYLYQFRFHYMYLFSPRHWGVKPVAYNWDDVTAEVYRIYAPGHGGLIENVMLSVRNPETNEVIDRVFFSHDLYHGEAYWAIARLFMQQGPEALPKFVHPARDWNDDDGLSHMHCLAPKVHWPVAIDRESRTAPHAGEAR</sequence>
<evidence type="ECO:0000313" key="4">
    <source>
        <dbReference type="Proteomes" id="UP001217631"/>
    </source>
</evidence>
<accession>A0AAJ5V5F2</accession>